<dbReference type="Proteomes" id="UP000622317">
    <property type="component" value="Unassembled WGS sequence"/>
</dbReference>
<dbReference type="GO" id="GO:0016787">
    <property type="term" value="F:hydrolase activity"/>
    <property type="evidence" value="ECO:0007669"/>
    <property type="project" value="UniProtKB-KW"/>
</dbReference>
<dbReference type="InterPro" id="IPR057802">
    <property type="entry name" value="YqhI_dom"/>
</dbReference>
<dbReference type="Pfam" id="PF01738">
    <property type="entry name" value="DLH"/>
    <property type="match status" value="1"/>
</dbReference>
<dbReference type="Gene3D" id="3.40.50.1820">
    <property type="entry name" value="alpha/beta hydrolase"/>
    <property type="match status" value="1"/>
</dbReference>
<keyword evidence="3" id="KW-0378">Hydrolase</keyword>
<keyword evidence="4" id="KW-1185">Reference proteome</keyword>
<dbReference type="AlphaFoldDB" id="A0A927FCE3"/>
<name>A0A927FCE3_9BACT</name>
<dbReference type="InterPro" id="IPR002925">
    <property type="entry name" value="Dienelactn_hydro"/>
</dbReference>
<feature type="domain" description="Dienelactone hydrolase" evidence="1">
    <location>
        <begin position="84"/>
        <end position="294"/>
    </location>
</feature>
<dbReference type="RefSeq" id="WP_191619354.1">
    <property type="nucleotide sequence ID" value="NZ_JACYFG010000057.1"/>
</dbReference>
<gene>
    <name evidence="3" type="ORF">IEN85_22435</name>
</gene>
<dbReference type="SUPFAM" id="SSF53474">
    <property type="entry name" value="alpha/beta-Hydrolases"/>
    <property type="match status" value="1"/>
</dbReference>
<evidence type="ECO:0000259" key="2">
    <source>
        <dbReference type="Pfam" id="PF23678"/>
    </source>
</evidence>
<sequence>MKRKKASDFDQGLLDLFDQYVHGLVDRRFFVKEASKYAIGGLTVAGILDSLSPNYAWAQQVDPADESLEAGYETYSSPEGNGEMRGYLVRPKAAKGKLPGVLVVHENRGLNPYVEDVVRRLAKAGYVAFGPDALWPLGGYPGTDDEGRVMQRKLDRGLIVKDFIAGARHLAGHHSCNGNIGVVGFCFGGWMSNRLAVHLPDLIKAAVPYYGGQPTAEETARIKAAIQLHYGGLDERVNAGWPAYEAALQANGVDYEAYFYEGANHGFHNDTTPRFDEEAAALAWERTLAFFAKHLERA</sequence>
<reference evidence="3" key="1">
    <citation type="submission" date="2020-09" db="EMBL/GenBank/DDBJ databases">
        <title>Pelagicoccus enzymogenes sp. nov. with an EPS production, isolated from marine sediment.</title>
        <authorList>
            <person name="Feng X."/>
        </authorList>
    </citation>
    <scope>NUCLEOTIDE SEQUENCE</scope>
    <source>
        <strain evidence="3">NFK12</strain>
    </source>
</reference>
<dbReference type="EMBL" id="JACYFG010000057">
    <property type="protein sequence ID" value="MBD5782274.1"/>
    <property type="molecule type" value="Genomic_DNA"/>
</dbReference>
<dbReference type="InterPro" id="IPR051049">
    <property type="entry name" value="Dienelactone_hydrolase-like"/>
</dbReference>
<evidence type="ECO:0000313" key="3">
    <source>
        <dbReference type="EMBL" id="MBD5782274.1"/>
    </source>
</evidence>
<evidence type="ECO:0000313" key="4">
    <source>
        <dbReference type="Proteomes" id="UP000622317"/>
    </source>
</evidence>
<proteinExistence type="predicted"/>
<dbReference type="InterPro" id="IPR029058">
    <property type="entry name" value="AB_hydrolase_fold"/>
</dbReference>
<organism evidence="3 4">
    <name type="scientific">Pelagicoccus enzymogenes</name>
    <dbReference type="NCBI Taxonomy" id="2773457"/>
    <lineage>
        <taxon>Bacteria</taxon>
        <taxon>Pseudomonadati</taxon>
        <taxon>Verrucomicrobiota</taxon>
        <taxon>Opitutia</taxon>
        <taxon>Puniceicoccales</taxon>
        <taxon>Pelagicoccaceae</taxon>
        <taxon>Pelagicoccus</taxon>
    </lineage>
</organism>
<dbReference type="PANTHER" id="PTHR46623:SF6">
    <property type="entry name" value="ALPHA_BETA-HYDROLASES SUPERFAMILY PROTEIN"/>
    <property type="match status" value="1"/>
</dbReference>
<dbReference type="PANTHER" id="PTHR46623">
    <property type="entry name" value="CARBOXYMETHYLENEBUTENOLIDASE-RELATED"/>
    <property type="match status" value="1"/>
</dbReference>
<evidence type="ECO:0000259" key="1">
    <source>
        <dbReference type="Pfam" id="PF01738"/>
    </source>
</evidence>
<protein>
    <submittedName>
        <fullName evidence="3">Dienelactone hydrolase family protein</fullName>
    </submittedName>
</protein>
<dbReference type="Pfam" id="PF23678">
    <property type="entry name" value="YqhI"/>
    <property type="match status" value="1"/>
</dbReference>
<comment type="caution">
    <text evidence="3">The sequence shown here is derived from an EMBL/GenBank/DDBJ whole genome shotgun (WGS) entry which is preliminary data.</text>
</comment>
<accession>A0A927FCE3</accession>
<feature type="domain" description="YqhI" evidence="2">
    <location>
        <begin position="1"/>
        <end position="36"/>
    </location>
</feature>